<reference evidence="7 8" key="1">
    <citation type="submission" date="2021-01" db="EMBL/GenBank/DDBJ databases">
        <title>FDA dAtabase for Regulatory Grade micrObial Sequences (FDA-ARGOS): Supporting development and validation of Infectious Disease Dx tests.</title>
        <authorList>
            <person name="Sproer C."/>
            <person name="Gronow S."/>
            <person name="Severitt S."/>
            <person name="Schroder I."/>
            <person name="Tallon L."/>
            <person name="Sadzewicz L."/>
            <person name="Zhao X."/>
            <person name="Boylan J."/>
            <person name="Ott S."/>
            <person name="Bowen H."/>
            <person name="Vavikolanu K."/>
            <person name="Mehta A."/>
            <person name="Aluvathingal J."/>
            <person name="Nadendla S."/>
            <person name="Lowell S."/>
            <person name="Myers T."/>
            <person name="Yan Y."/>
            <person name="Sichtig H."/>
        </authorList>
    </citation>
    <scope>NUCLEOTIDE SEQUENCE [LARGE SCALE GENOMIC DNA]</scope>
    <source>
        <strain evidence="7 8">FDAARGOS_1131</strain>
    </source>
</reference>
<dbReference type="InterPro" id="IPR008969">
    <property type="entry name" value="CarboxyPept-like_regulatory"/>
</dbReference>
<keyword evidence="3" id="KW-0998">Cell outer membrane</keyword>
<evidence type="ECO:0000256" key="3">
    <source>
        <dbReference type="ARBA" id="ARBA00023237"/>
    </source>
</evidence>
<dbReference type="Pfam" id="PF00691">
    <property type="entry name" value="OmpA"/>
    <property type="match status" value="1"/>
</dbReference>
<dbReference type="RefSeq" id="WP_002985381.1">
    <property type="nucleotide sequence ID" value="NZ_CP068108.1"/>
</dbReference>
<evidence type="ECO:0000256" key="2">
    <source>
        <dbReference type="ARBA" id="ARBA00023136"/>
    </source>
</evidence>
<gene>
    <name evidence="7" type="ORF">I6I88_09845</name>
</gene>
<feature type="signal peptide" evidence="5">
    <location>
        <begin position="1"/>
        <end position="22"/>
    </location>
</feature>
<evidence type="ECO:0000259" key="6">
    <source>
        <dbReference type="PROSITE" id="PS51123"/>
    </source>
</evidence>
<keyword evidence="5" id="KW-0732">Signal</keyword>
<evidence type="ECO:0000313" key="7">
    <source>
        <dbReference type="EMBL" id="QQT98533.1"/>
    </source>
</evidence>
<proteinExistence type="predicted"/>
<dbReference type="InterPro" id="IPR011659">
    <property type="entry name" value="WD40"/>
</dbReference>
<dbReference type="PANTHER" id="PTHR30329">
    <property type="entry name" value="STATOR ELEMENT OF FLAGELLAR MOTOR COMPLEX"/>
    <property type="match status" value="1"/>
</dbReference>
<dbReference type="CDD" id="cd07185">
    <property type="entry name" value="OmpA_C-like"/>
    <property type="match status" value="1"/>
</dbReference>
<dbReference type="EMBL" id="CP068108">
    <property type="protein sequence ID" value="QQT98533.1"/>
    <property type="molecule type" value="Genomic_DNA"/>
</dbReference>
<dbReference type="Gene3D" id="1.25.40.10">
    <property type="entry name" value="Tetratricopeptide repeat domain"/>
    <property type="match status" value="1"/>
</dbReference>
<dbReference type="InterPro" id="IPR006664">
    <property type="entry name" value="OMP_bac"/>
</dbReference>
<dbReference type="InterPro" id="IPR011990">
    <property type="entry name" value="TPR-like_helical_dom_sf"/>
</dbReference>
<feature type="chain" id="PRO_5040286836" evidence="5">
    <location>
        <begin position="23"/>
        <end position="652"/>
    </location>
</feature>
<organism evidence="7 8">
    <name type="scientific">Myroides odoratus</name>
    <name type="common">Flavobacterium odoratum</name>
    <dbReference type="NCBI Taxonomy" id="256"/>
    <lineage>
        <taxon>Bacteria</taxon>
        <taxon>Pseudomonadati</taxon>
        <taxon>Bacteroidota</taxon>
        <taxon>Flavobacteriia</taxon>
        <taxon>Flavobacteriales</taxon>
        <taxon>Flavobacteriaceae</taxon>
        <taxon>Myroides</taxon>
    </lineage>
</organism>
<dbReference type="AlphaFoldDB" id="A0A9Q7E9B7"/>
<dbReference type="PRINTS" id="PR01021">
    <property type="entry name" value="OMPADOMAIN"/>
</dbReference>
<dbReference type="InterPro" id="IPR006665">
    <property type="entry name" value="OmpA-like"/>
</dbReference>
<dbReference type="SUPFAM" id="SSF82171">
    <property type="entry name" value="DPP6 N-terminal domain-like"/>
    <property type="match status" value="1"/>
</dbReference>
<protein>
    <submittedName>
        <fullName evidence="7">OmpA family protein</fullName>
    </submittedName>
</protein>
<dbReference type="Pfam" id="PF13620">
    <property type="entry name" value="CarboxypepD_reg"/>
    <property type="match status" value="1"/>
</dbReference>
<keyword evidence="2 4" id="KW-0472">Membrane</keyword>
<evidence type="ECO:0000256" key="5">
    <source>
        <dbReference type="SAM" id="SignalP"/>
    </source>
</evidence>
<dbReference type="GeneID" id="93527958"/>
<dbReference type="SUPFAM" id="SSF48452">
    <property type="entry name" value="TPR-like"/>
    <property type="match status" value="1"/>
</dbReference>
<dbReference type="SUPFAM" id="SSF103088">
    <property type="entry name" value="OmpA-like"/>
    <property type="match status" value="1"/>
</dbReference>
<accession>A0A9Q7E9B7</accession>
<dbReference type="OrthoDB" id="9809364at2"/>
<sequence>MVRYLYKSVLLCLFFTSLSGLAQTRKERKADHNFDTYAYIEAIKVYENIAEKGFINTSILSKLGDSYYFNGKFVEAHQWYAKLFEEDYPDKDLVALDKEYYYRYAQTLKAVGEYKKADAILQEFASFETADSRAVLLLTHTELEHQTASTSRFTMANLTINSPYSDYGAALLDDQLVFTSSRLNEDIHSKVHAWTDEPYTQLYATTITADGTFTPPIVFAREIASKELNRGSAVFTQEGQLMYFTSNNGSMKGSKRAKYDKEDSSLLKIYQATKQANGDWGNVEELPFNIEGYNTAHPALTPDGKWMYFVSDRPGSIGASDLFRVAIYESNRFGPVEHLGDAINTAGRETFPFISKEYNLYFSSDGHPGFGGLDVYKTKINRDGLLGVPVNLGPDLNSSFDDFGFYIDSTSKKGFVSSNKAGGQGGDDVYLIVEKPCIQLVMGIVSDLDTKEGLEKAEVQVINAMEKQVGQIKTDEEGYYQLNQLHCGQHYRIRISRAGYFTKELALTIDRNLQQRLDIALESSDIQVEAGDDLFKKLKLEPIYFDFAQSTIRPDAQIELMKVVAVLQQFPNLNIEIRSHTDSRGDDTYNLTLSERRAQATRQWIIKQGISATRLKAKGYGESQLLNACSNGVPCDEDQHQLNRRSEFIVGE</sequence>
<evidence type="ECO:0000313" key="8">
    <source>
        <dbReference type="Proteomes" id="UP000596202"/>
    </source>
</evidence>
<evidence type="ECO:0000256" key="1">
    <source>
        <dbReference type="ARBA" id="ARBA00004442"/>
    </source>
</evidence>
<dbReference type="InterPro" id="IPR050330">
    <property type="entry name" value="Bact_OuterMem_StrucFunc"/>
</dbReference>
<evidence type="ECO:0000256" key="4">
    <source>
        <dbReference type="PROSITE-ProRule" id="PRU00473"/>
    </source>
</evidence>
<dbReference type="Pfam" id="PF07676">
    <property type="entry name" value="PD40"/>
    <property type="match status" value="2"/>
</dbReference>
<dbReference type="Proteomes" id="UP000596202">
    <property type="component" value="Chromosome"/>
</dbReference>
<dbReference type="GO" id="GO:0009279">
    <property type="term" value="C:cell outer membrane"/>
    <property type="evidence" value="ECO:0007669"/>
    <property type="project" value="UniProtKB-SubCell"/>
</dbReference>
<dbReference type="Gene3D" id="3.30.1330.60">
    <property type="entry name" value="OmpA-like domain"/>
    <property type="match status" value="1"/>
</dbReference>
<dbReference type="PROSITE" id="PS51123">
    <property type="entry name" value="OMPA_2"/>
    <property type="match status" value="1"/>
</dbReference>
<dbReference type="PANTHER" id="PTHR30329:SF21">
    <property type="entry name" value="LIPOPROTEIN YIAD-RELATED"/>
    <property type="match status" value="1"/>
</dbReference>
<dbReference type="Gene3D" id="2.60.40.1120">
    <property type="entry name" value="Carboxypeptidase-like, regulatory domain"/>
    <property type="match status" value="1"/>
</dbReference>
<dbReference type="SUPFAM" id="SSF49464">
    <property type="entry name" value="Carboxypeptidase regulatory domain-like"/>
    <property type="match status" value="1"/>
</dbReference>
<dbReference type="InterPro" id="IPR036737">
    <property type="entry name" value="OmpA-like_sf"/>
</dbReference>
<comment type="subcellular location">
    <subcellularLocation>
        <location evidence="1">Cell outer membrane</location>
    </subcellularLocation>
</comment>
<name>A0A9Q7E9B7_MYROD</name>
<feature type="domain" description="OmpA-like" evidence="6">
    <location>
        <begin position="532"/>
        <end position="652"/>
    </location>
</feature>